<keyword evidence="3" id="KW-0378">Hydrolase</keyword>
<keyword evidence="3" id="KW-0645">Protease</keyword>
<dbReference type="GO" id="GO:0080120">
    <property type="term" value="P:CAAX-box protein maturation"/>
    <property type="evidence" value="ECO:0007669"/>
    <property type="project" value="UniProtKB-ARBA"/>
</dbReference>
<organism evidence="3 4">
    <name type="scientific">Paenibacillus sedimenti</name>
    <dbReference type="NCBI Taxonomy" id="2770274"/>
    <lineage>
        <taxon>Bacteria</taxon>
        <taxon>Bacillati</taxon>
        <taxon>Bacillota</taxon>
        <taxon>Bacilli</taxon>
        <taxon>Bacillales</taxon>
        <taxon>Paenibacillaceae</taxon>
        <taxon>Paenibacillus</taxon>
    </lineage>
</organism>
<keyword evidence="1" id="KW-1133">Transmembrane helix</keyword>
<proteinExistence type="predicted"/>
<keyword evidence="4" id="KW-1185">Reference proteome</keyword>
<dbReference type="InterPro" id="IPR003675">
    <property type="entry name" value="Rce1/LyrA-like_dom"/>
</dbReference>
<feature type="transmembrane region" description="Helical" evidence="1">
    <location>
        <begin position="6"/>
        <end position="24"/>
    </location>
</feature>
<dbReference type="PANTHER" id="PTHR43592:SF15">
    <property type="entry name" value="CAAX AMINO TERMINAL PROTEASE FAMILY PROTEIN"/>
    <property type="match status" value="1"/>
</dbReference>
<evidence type="ECO:0000313" key="4">
    <source>
        <dbReference type="Proteomes" id="UP000650466"/>
    </source>
</evidence>
<evidence type="ECO:0000259" key="2">
    <source>
        <dbReference type="Pfam" id="PF02517"/>
    </source>
</evidence>
<dbReference type="RefSeq" id="WP_188173478.1">
    <property type="nucleotide sequence ID" value="NZ_JACVVD010000002.1"/>
</dbReference>
<comment type="caution">
    <text evidence="3">The sequence shown here is derived from an EMBL/GenBank/DDBJ whole genome shotgun (WGS) entry which is preliminary data.</text>
</comment>
<feature type="domain" description="CAAX prenyl protease 2/Lysostaphin resistance protein A-like" evidence="2">
    <location>
        <begin position="119"/>
        <end position="204"/>
    </location>
</feature>
<dbReference type="GO" id="GO:0008237">
    <property type="term" value="F:metallopeptidase activity"/>
    <property type="evidence" value="ECO:0007669"/>
    <property type="project" value="UniProtKB-KW"/>
</dbReference>
<feature type="transmembrane region" description="Helical" evidence="1">
    <location>
        <begin position="176"/>
        <end position="202"/>
    </location>
</feature>
<gene>
    <name evidence="3" type="ORF">ICC18_06095</name>
</gene>
<keyword evidence="3" id="KW-0482">Metalloprotease</keyword>
<dbReference type="AlphaFoldDB" id="A0A926KP43"/>
<evidence type="ECO:0000256" key="1">
    <source>
        <dbReference type="SAM" id="Phobius"/>
    </source>
</evidence>
<evidence type="ECO:0000313" key="3">
    <source>
        <dbReference type="EMBL" id="MBD0379679.1"/>
    </source>
</evidence>
<feature type="transmembrane region" description="Helical" evidence="1">
    <location>
        <begin position="69"/>
        <end position="91"/>
    </location>
</feature>
<keyword evidence="1" id="KW-0812">Transmembrane</keyword>
<feature type="transmembrane region" description="Helical" evidence="1">
    <location>
        <begin position="118"/>
        <end position="137"/>
    </location>
</feature>
<accession>A0A926KP43</accession>
<feature type="transmembrane region" description="Helical" evidence="1">
    <location>
        <begin position="31"/>
        <end position="49"/>
    </location>
</feature>
<keyword evidence="1" id="KW-0472">Membrane</keyword>
<sequence>MNVVSVILIVMFPLLGYFYYKNLSKLGKIKFYYHLIGWYWALTAILYALNKDSNILTIEKMHAPFVVEICMWTGIIVWLISESLPVVLALTSAQYRAMVKREVILNDSMPLTLSERRVFTFVALTIGICEEVMWRGWLPSLLQDFSLPLWLSFVIAGIAFGLGHFLQGLKGIMNSLIFSVVATFVFLLSGSLLIPIILHILYDYRLVLTGVIISGKNDPQVEAVHHKE</sequence>
<protein>
    <submittedName>
        <fullName evidence="3">CPBP family intramembrane metalloprotease</fullName>
    </submittedName>
</protein>
<dbReference type="GO" id="GO:0004175">
    <property type="term" value="F:endopeptidase activity"/>
    <property type="evidence" value="ECO:0007669"/>
    <property type="project" value="UniProtKB-ARBA"/>
</dbReference>
<dbReference type="Pfam" id="PF02517">
    <property type="entry name" value="Rce1-like"/>
    <property type="match status" value="1"/>
</dbReference>
<reference evidence="3" key="1">
    <citation type="submission" date="2020-09" db="EMBL/GenBank/DDBJ databases">
        <title>Draft Genome Sequence of Paenibacillus sp. WST5.</title>
        <authorList>
            <person name="Bao Z."/>
        </authorList>
    </citation>
    <scope>NUCLEOTIDE SEQUENCE</scope>
    <source>
        <strain evidence="3">WST5</strain>
    </source>
</reference>
<dbReference type="Proteomes" id="UP000650466">
    <property type="component" value="Unassembled WGS sequence"/>
</dbReference>
<dbReference type="PANTHER" id="PTHR43592">
    <property type="entry name" value="CAAX AMINO TERMINAL PROTEASE"/>
    <property type="match status" value="1"/>
</dbReference>
<feature type="transmembrane region" description="Helical" evidence="1">
    <location>
        <begin position="149"/>
        <end position="169"/>
    </location>
</feature>
<dbReference type="EMBL" id="JACVVD010000002">
    <property type="protein sequence ID" value="MBD0379679.1"/>
    <property type="molecule type" value="Genomic_DNA"/>
</dbReference>
<name>A0A926KP43_9BACL</name>